<proteinExistence type="predicted"/>
<reference evidence="10 11" key="1">
    <citation type="journal article" date="2020" name="Front. Microbiol.">
        <title>Genetic Organization of the aprX-lipA2 Operon Affects the Proteolytic Potential of Pseudomonas Species in Milk.</title>
        <authorList>
            <person name="Maier C."/>
            <person name="Huptas C."/>
            <person name="von Neubeck M."/>
            <person name="Scherer S."/>
            <person name="Wenning M."/>
            <person name="Lucking G."/>
        </authorList>
    </citation>
    <scope>NUCLEOTIDE SEQUENCE [LARGE SCALE GENOMIC DNA]</scope>
    <source>
        <strain evidence="10 11">WS 5114</strain>
    </source>
</reference>
<gene>
    <name evidence="10" type="ORF">HBO26_22385</name>
</gene>
<feature type="domain" description="Glycosyltransferase RgtA/B/C/D-like" evidence="9">
    <location>
        <begin position="69"/>
        <end position="214"/>
    </location>
</feature>
<evidence type="ECO:0000256" key="7">
    <source>
        <dbReference type="ARBA" id="ARBA00023136"/>
    </source>
</evidence>
<evidence type="ECO:0000256" key="2">
    <source>
        <dbReference type="ARBA" id="ARBA00022475"/>
    </source>
</evidence>
<evidence type="ECO:0000313" key="10">
    <source>
        <dbReference type="EMBL" id="NMZ82037.1"/>
    </source>
</evidence>
<name>A0AB36D1N5_9PSED</name>
<evidence type="ECO:0000259" key="9">
    <source>
        <dbReference type="Pfam" id="PF13231"/>
    </source>
</evidence>
<evidence type="ECO:0000256" key="3">
    <source>
        <dbReference type="ARBA" id="ARBA00022676"/>
    </source>
</evidence>
<keyword evidence="5 8" id="KW-0812">Transmembrane</keyword>
<protein>
    <recommendedName>
        <fullName evidence="9">Glycosyltransferase RgtA/B/C/D-like domain-containing protein</fullName>
    </recommendedName>
</protein>
<feature type="transmembrane region" description="Helical" evidence="8">
    <location>
        <begin position="216"/>
        <end position="235"/>
    </location>
</feature>
<dbReference type="PANTHER" id="PTHR33908:SF3">
    <property type="entry name" value="UNDECAPRENYL PHOSPHATE-ALPHA-4-AMINO-4-DEOXY-L-ARABINOSE ARABINOSYL TRANSFERASE"/>
    <property type="match status" value="1"/>
</dbReference>
<dbReference type="Proteomes" id="UP000548707">
    <property type="component" value="Unassembled WGS sequence"/>
</dbReference>
<keyword evidence="2" id="KW-1003">Cell membrane</keyword>
<keyword evidence="4" id="KW-0808">Transferase</keyword>
<comment type="subcellular location">
    <subcellularLocation>
        <location evidence="1">Cell membrane</location>
        <topology evidence="1">Multi-pass membrane protein</topology>
    </subcellularLocation>
</comment>
<feature type="transmembrane region" description="Helical" evidence="8">
    <location>
        <begin position="354"/>
        <end position="374"/>
    </location>
</feature>
<dbReference type="RefSeq" id="WP_154501551.1">
    <property type="nucleotide sequence ID" value="NZ_JAAQXV010000007.1"/>
</dbReference>
<feature type="transmembrane region" description="Helical" evidence="8">
    <location>
        <begin position="268"/>
        <end position="291"/>
    </location>
</feature>
<keyword evidence="3" id="KW-0328">Glycosyltransferase</keyword>
<organism evidence="10 11">
    <name type="scientific">Pseudomonas mandelii</name>
    <dbReference type="NCBI Taxonomy" id="75612"/>
    <lineage>
        <taxon>Bacteria</taxon>
        <taxon>Pseudomonadati</taxon>
        <taxon>Pseudomonadota</taxon>
        <taxon>Gammaproteobacteria</taxon>
        <taxon>Pseudomonadales</taxon>
        <taxon>Pseudomonadaceae</taxon>
        <taxon>Pseudomonas</taxon>
    </lineage>
</organism>
<feature type="transmembrane region" description="Helical" evidence="8">
    <location>
        <begin position="118"/>
        <end position="135"/>
    </location>
</feature>
<dbReference type="PANTHER" id="PTHR33908">
    <property type="entry name" value="MANNOSYLTRANSFERASE YKCB-RELATED"/>
    <property type="match status" value="1"/>
</dbReference>
<dbReference type="Pfam" id="PF13231">
    <property type="entry name" value="PMT_2"/>
    <property type="match status" value="1"/>
</dbReference>
<keyword evidence="6 8" id="KW-1133">Transmembrane helix</keyword>
<dbReference type="GO" id="GO:0005886">
    <property type="term" value="C:plasma membrane"/>
    <property type="evidence" value="ECO:0007669"/>
    <property type="project" value="UniProtKB-SubCell"/>
</dbReference>
<dbReference type="InterPro" id="IPR050297">
    <property type="entry name" value="LipidA_mod_glycosyltrf_83"/>
</dbReference>
<accession>A0AB36D1N5</accession>
<feature type="transmembrane region" description="Helical" evidence="8">
    <location>
        <begin position="242"/>
        <end position="262"/>
    </location>
</feature>
<feature type="transmembrane region" description="Helical" evidence="8">
    <location>
        <begin position="16"/>
        <end position="36"/>
    </location>
</feature>
<evidence type="ECO:0000256" key="1">
    <source>
        <dbReference type="ARBA" id="ARBA00004651"/>
    </source>
</evidence>
<evidence type="ECO:0000256" key="4">
    <source>
        <dbReference type="ARBA" id="ARBA00022679"/>
    </source>
</evidence>
<dbReference type="InterPro" id="IPR038731">
    <property type="entry name" value="RgtA/B/C-like"/>
</dbReference>
<evidence type="ECO:0000313" key="11">
    <source>
        <dbReference type="Proteomes" id="UP000548707"/>
    </source>
</evidence>
<dbReference type="GO" id="GO:0010041">
    <property type="term" value="P:response to iron(III) ion"/>
    <property type="evidence" value="ECO:0007669"/>
    <property type="project" value="TreeGrafter"/>
</dbReference>
<dbReference type="GO" id="GO:0009103">
    <property type="term" value="P:lipopolysaccharide biosynthetic process"/>
    <property type="evidence" value="ECO:0007669"/>
    <property type="project" value="TreeGrafter"/>
</dbReference>
<evidence type="ECO:0000256" key="6">
    <source>
        <dbReference type="ARBA" id="ARBA00022989"/>
    </source>
</evidence>
<dbReference type="GO" id="GO:0016763">
    <property type="term" value="F:pentosyltransferase activity"/>
    <property type="evidence" value="ECO:0007669"/>
    <property type="project" value="TreeGrafter"/>
</dbReference>
<keyword evidence="7 8" id="KW-0472">Membrane</keyword>
<evidence type="ECO:0000256" key="5">
    <source>
        <dbReference type="ARBA" id="ARBA00022692"/>
    </source>
</evidence>
<evidence type="ECO:0000256" key="8">
    <source>
        <dbReference type="SAM" id="Phobius"/>
    </source>
</evidence>
<dbReference type="EMBL" id="JAAQXV010000007">
    <property type="protein sequence ID" value="NMZ82037.1"/>
    <property type="molecule type" value="Genomic_DNA"/>
</dbReference>
<feature type="transmembrane region" description="Helical" evidence="8">
    <location>
        <begin position="141"/>
        <end position="160"/>
    </location>
</feature>
<dbReference type="AlphaFoldDB" id="A0AB36D1N5"/>
<feature type="transmembrane region" description="Helical" evidence="8">
    <location>
        <begin position="303"/>
        <end position="322"/>
    </location>
</feature>
<feature type="transmembrane region" description="Helical" evidence="8">
    <location>
        <begin position="89"/>
        <end position="111"/>
    </location>
</feature>
<feature type="transmembrane region" description="Helical" evidence="8">
    <location>
        <begin position="167"/>
        <end position="196"/>
    </location>
</feature>
<comment type="caution">
    <text evidence="10">The sequence shown here is derived from an EMBL/GenBank/DDBJ whole genome shotgun (WGS) entry which is preliminary data.</text>
</comment>
<feature type="transmembrane region" description="Helical" evidence="8">
    <location>
        <begin position="328"/>
        <end position="347"/>
    </location>
</feature>
<sequence>MCSAILKEDVRVQRRYLMMSLMASVFLISVLVRLHALGETSIWSDEAFTLILSSYSPSQIIFHTAQDVHPPLYYLFLHAWMMVFGDGVFSARSLSVVAGCLSVMMGMWWLLLISTKRAAILGGVILALLPIAVRYSQEIRMYSLFTFFMMGATVALVYWVNGNHRKWAIVLYAILMAAGLYTHYFAAVCMASHWAYLLVLMLWRDTRYKYFFAVDWWLANVAIVCVFMAWVPSLLHQLKFSGFNWVVMPSVNTVVSAIWGFLHYTDGLMFSVWIYYSLPVVVFVMSLIVVAQDKSRKGNNTLLVVYTWFPLLLIVVVSFFYPLFVERYFIFAAMGLPMILAIALDNFMVRKVVGCYLVFLLIIISEVVGVGNVYRRGHAVSDEVNRIDVLSAYLNKYAVSNDDVLVTNGFLYFPFVYYNNTTIVPKLYTPPKMDGASGRPNGYQIWTLVENEVGNIYMDNYECVNSKSGRIWVLGSDLRGSKRTVFPQSWRLIRTFIAGDAQVQLFETDSPDSTRISSTCLAPTS</sequence>